<dbReference type="EMBL" id="JAUDUY010000002">
    <property type="protein sequence ID" value="MDM9630923.1"/>
    <property type="molecule type" value="Genomic_DNA"/>
</dbReference>
<dbReference type="RefSeq" id="WP_289724285.1">
    <property type="nucleotide sequence ID" value="NZ_JAUDUY010000002.1"/>
</dbReference>
<dbReference type="PROSITE" id="PS51257">
    <property type="entry name" value="PROKAR_LIPOPROTEIN"/>
    <property type="match status" value="1"/>
</dbReference>
<reference evidence="2" key="1">
    <citation type="submission" date="2023-06" db="EMBL/GenBank/DDBJ databases">
        <title>Robiginitalea aurantiacus sp. nov. and Algoriphagus sediminis sp. nov., isolated from coastal sediment.</title>
        <authorList>
            <person name="Zhou Z.Y."/>
            <person name="An J."/>
            <person name="Jia Y.W."/>
            <person name="Du Z.J."/>
        </authorList>
    </citation>
    <scope>NUCLEOTIDE SEQUENCE</scope>
    <source>
        <strain evidence="2">M39</strain>
    </source>
</reference>
<protein>
    <submittedName>
        <fullName evidence="2">DUF5694 domain-containing protein</fullName>
    </submittedName>
</protein>
<comment type="caution">
    <text evidence="2">The sequence shown here is derived from an EMBL/GenBank/DDBJ whole genome shotgun (WGS) entry which is preliminary data.</text>
</comment>
<dbReference type="Proteomes" id="UP001174839">
    <property type="component" value="Unassembled WGS sequence"/>
</dbReference>
<keyword evidence="3" id="KW-1185">Reference proteome</keyword>
<proteinExistence type="predicted"/>
<feature type="chain" id="PRO_5046823481" evidence="1">
    <location>
        <begin position="20"/>
        <end position="290"/>
    </location>
</feature>
<keyword evidence="1" id="KW-0732">Signal</keyword>
<dbReference type="Pfam" id="PF18950">
    <property type="entry name" value="DUF5694"/>
    <property type="match status" value="1"/>
</dbReference>
<evidence type="ECO:0000313" key="3">
    <source>
        <dbReference type="Proteomes" id="UP001174839"/>
    </source>
</evidence>
<dbReference type="InterPro" id="IPR043749">
    <property type="entry name" value="DUF5694"/>
</dbReference>
<organism evidence="2 3">
    <name type="scientific">Robiginitalea aurantiaca</name>
    <dbReference type="NCBI Taxonomy" id="3056915"/>
    <lineage>
        <taxon>Bacteria</taxon>
        <taxon>Pseudomonadati</taxon>
        <taxon>Bacteroidota</taxon>
        <taxon>Flavobacteriia</taxon>
        <taxon>Flavobacteriales</taxon>
        <taxon>Flavobacteriaceae</taxon>
        <taxon>Robiginitalea</taxon>
    </lineage>
</organism>
<evidence type="ECO:0000313" key="2">
    <source>
        <dbReference type="EMBL" id="MDM9630923.1"/>
    </source>
</evidence>
<gene>
    <name evidence="2" type="ORF">QU605_05545</name>
</gene>
<sequence>MIYQISRMVLWTLVFGLFASCSQRPTSKEEMKIAPASSYFPKERAQVLVLGTFHFNYPGLDAMKASEEDKIDVLEEPKKSEVTDLINYLKAYKPTKIALEAHPDWGAVRKFREYQKGGHRDKRDERYQIGMRMADELGLDTLYSIDAEALIEDLIEVTDSTYLEDLGEGYDFRSDSPYDSLMTEWYMADTRMISKVPLLDYMKHINNRESHEYGYGAYLIGDFKLGEYRGADLLSIYWYNRNLRIFRNLQRISEGPQDRILIVIGNGHAAILRQLIEMSPEFDFVELDSL</sequence>
<feature type="signal peptide" evidence="1">
    <location>
        <begin position="1"/>
        <end position="19"/>
    </location>
</feature>
<name>A0ABT7WDE8_9FLAO</name>
<accession>A0ABT7WDE8</accession>
<evidence type="ECO:0000256" key="1">
    <source>
        <dbReference type="SAM" id="SignalP"/>
    </source>
</evidence>